<dbReference type="AlphaFoldDB" id="A0A3M8SNH5"/>
<protein>
    <submittedName>
        <fullName evidence="1">DUF3800 domain-containing protein</fullName>
    </submittedName>
</protein>
<accession>A0A3M8SNH5</accession>
<sequence length="384" mass="43194">MQPLHAFIDEYGDPHLDTGKPGVSRAYVVTAVCIWEESLERSRDFAEHLRARNFQSGEMKSSAVGANDGRRLSILQNLSNLDCFVVALCAQKERIDRDSGLQFKKSFIKYFARQMFERLSRYTDTLVVTADMHGSPEFQQELKNYLSKRTSSDLFQKSAFDQVDSASEVLLQVADIYAGSLARIYDSSKLSGRADELLSALRDRVSLRLWPEGSEPLHGSPPEATEHDELIRRLCVRLVENYLQSHAGNDKEEIARLTFLESLLSSHSWGGANEYIRTGALRKEVARRIGEPISEHKFRSSVVAKLRDLDVIIASCSKGYKIPSSYSDLRDYALFANTILPPMISRIGRARRSVREATLGSVDILGDPELAELQTLVEAMQKTL</sequence>
<comment type="caution">
    <text evidence="1">The sequence shown here is derived from an EMBL/GenBank/DDBJ whole genome shotgun (WGS) entry which is preliminary data.</text>
</comment>
<evidence type="ECO:0000313" key="2">
    <source>
        <dbReference type="Proteomes" id="UP000267049"/>
    </source>
</evidence>
<dbReference type="OrthoDB" id="6057352at2"/>
<dbReference type="RefSeq" id="WP_123088532.1">
    <property type="nucleotide sequence ID" value="NZ_RIBS01000006.1"/>
</dbReference>
<name>A0A3M8SNH5_9GAMM</name>
<evidence type="ECO:0000313" key="1">
    <source>
        <dbReference type="EMBL" id="RNF82799.1"/>
    </source>
</evidence>
<reference evidence="1 2" key="1">
    <citation type="submission" date="2018-11" db="EMBL/GenBank/DDBJ databases">
        <title>Lysobacter cryohumiis sp. nov., isolated from soil in the Tianshan Mountains, Xinjiang, China.</title>
        <authorList>
            <person name="Luo Y."/>
            <person name="Sheng H."/>
        </authorList>
    </citation>
    <scope>NUCLEOTIDE SEQUENCE [LARGE SCALE GENOMIC DNA]</scope>
    <source>
        <strain evidence="1 2">ZS60</strain>
    </source>
</reference>
<proteinExistence type="predicted"/>
<keyword evidence="2" id="KW-1185">Reference proteome</keyword>
<dbReference type="InterPro" id="IPR024524">
    <property type="entry name" value="DUF3800"/>
</dbReference>
<dbReference type="EMBL" id="RIBS01000006">
    <property type="protein sequence ID" value="RNF82799.1"/>
    <property type="molecule type" value="Genomic_DNA"/>
</dbReference>
<dbReference type="Proteomes" id="UP000267049">
    <property type="component" value="Unassembled WGS sequence"/>
</dbReference>
<organism evidence="1 2">
    <name type="scientific">Montanilutibacter psychrotolerans</name>
    <dbReference type="NCBI Taxonomy" id="1327343"/>
    <lineage>
        <taxon>Bacteria</taxon>
        <taxon>Pseudomonadati</taxon>
        <taxon>Pseudomonadota</taxon>
        <taxon>Gammaproteobacteria</taxon>
        <taxon>Lysobacterales</taxon>
        <taxon>Lysobacteraceae</taxon>
        <taxon>Montanilutibacter</taxon>
    </lineage>
</organism>
<gene>
    <name evidence="1" type="ORF">EER27_12860</name>
</gene>
<dbReference type="Pfam" id="PF12686">
    <property type="entry name" value="DUF3800"/>
    <property type="match status" value="1"/>
</dbReference>